<evidence type="ECO:0000313" key="8">
    <source>
        <dbReference type="Proteomes" id="UP000524237"/>
    </source>
</evidence>
<dbReference type="InterPro" id="IPR005673">
    <property type="entry name" value="ABC_phos-bd_PstS"/>
</dbReference>
<evidence type="ECO:0000256" key="3">
    <source>
        <dbReference type="ARBA" id="ARBA00022592"/>
    </source>
</evidence>
<keyword evidence="8" id="KW-1185">Reference proteome</keyword>
<dbReference type="Proteomes" id="UP000524237">
    <property type="component" value="Unassembled WGS sequence"/>
</dbReference>
<protein>
    <recommendedName>
        <fullName evidence="4">Phosphate-binding protein</fullName>
    </recommendedName>
</protein>
<dbReference type="NCBIfam" id="TIGR00975">
    <property type="entry name" value="3a0107s03"/>
    <property type="match status" value="1"/>
</dbReference>
<dbReference type="GO" id="GO:0042301">
    <property type="term" value="F:phosphate ion binding"/>
    <property type="evidence" value="ECO:0007669"/>
    <property type="project" value="InterPro"/>
</dbReference>
<dbReference type="EMBL" id="JACGWU010000001">
    <property type="protein sequence ID" value="MBA8827965.1"/>
    <property type="molecule type" value="Genomic_DNA"/>
</dbReference>
<gene>
    <name evidence="7" type="ORF">FB555_000036</name>
</gene>
<evidence type="ECO:0000313" key="7">
    <source>
        <dbReference type="EMBL" id="MBA8827965.1"/>
    </source>
</evidence>
<sequence>MKITRTGRISAIVATAAVAALALSSCASNEAAAPVASVSTLTGTLVGAGASSQDSAQKAWTAAFQIANPKVTINYDPTGSGAGRKTFIAGGSAFAGTDSSLSTDELAAPFAACTAGTLPFEVPAYISPIAVIFNVAGVTELNLDASTLAKIFSGAITVWNDPAIVALNPKATMPSTAITAVHRSDDSGTTKNFSDYLFQTAKADWAIDKPADPFPFATGEGAKGTSGVVDAVKNGVGTIGYADASKAGKLGVAKIKVGDKFVGYTAEAAAAVVAGSPAVAGRDATDMAIKINRTTTDPTHYPIVLVSYLIGCNSYVDATSAPLVKAYFDYILSDAGQMDAATNAGSAPLAAAVSEKALAIVNAIK</sequence>
<dbReference type="RefSeq" id="WP_182483443.1">
    <property type="nucleotide sequence ID" value="NZ_JACGWU010000001.1"/>
</dbReference>
<dbReference type="PANTHER" id="PTHR42996:SF1">
    <property type="entry name" value="PHOSPHATE-BINDING PROTEIN PSTS"/>
    <property type="match status" value="1"/>
</dbReference>
<accession>A0A7W3JRN0</accession>
<dbReference type="AlphaFoldDB" id="A0A7W3JRN0"/>
<keyword evidence="2 4" id="KW-0813">Transport</keyword>
<evidence type="ECO:0000256" key="5">
    <source>
        <dbReference type="SAM" id="SignalP"/>
    </source>
</evidence>
<dbReference type="Gene3D" id="3.40.190.10">
    <property type="entry name" value="Periplasmic binding protein-like II"/>
    <property type="match status" value="2"/>
</dbReference>
<evidence type="ECO:0000256" key="4">
    <source>
        <dbReference type="PIRNR" id="PIRNR002756"/>
    </source>
</evidence>
<comment type="caution">
    <text evidence="7">The sequence shown here is derived from an EMBL/GenBank/DDBJ whole genome shotgun (WGS) entry which is preliminary data.</text>
</comment>
<comment type="similarity">
    <text evidence="1 4">Belongs to the PstS family.</text>
</comment>
<feature type="chain" id="PRO_5039058032" description="Phosphate-binding protein" evidence="5">
    <location>
        <begin position="28"/>
        <end position="365"/>
    </location>
</feature>
<dbReference type="PROSITE" id="PS51257">
    <property type="entry name" value="PROKAR_LIPOPROTEIN"/>
    <property type="match status" value="1"/>
</dbReference>
<keyword evidence="5" id="KW-0732">Signal</keyword>
<dbReference type="PIRSF" id="PIRSF002756">
    <property type="entry name" value="PstS"/>
    <property type="match status" value="1"/>
</dbReference>
<proteinExistence type="inferred from homology"/>
<dbReference type="SUPFAM" id="SSF53850">
    <property type="entry name" value="Periplasmic binding protein-like II"/>
    <property type="match status" value="1"/>
</dbReference>
<organism evidence="7 8">
    <name type="scientific">Alpinimonas psychrophila</name>
    <dbReference type="NCBI Taxonomy" id="748908"/>
    <lineage>
        <taxon>Bacteria</taxon>
        <taxon>Bacillati</taxon>
        <taxon>Actinomycetota</taxon>
        <taxon>Actinomycetes</taxon>
        <taxon>Micrococcales</taxon>
        <taxon>Microbacteriaceae</taxon>
        <taxon>Alpinimonas</taxon>
    </lineage>
</organism>
<dbReference type="Pfam" id="PF12849">
    <property type="entry name" value="PBP_like_2"/>
    <property type="match status" value="1"/>
</dbReference>
<dbReference type="GO" id="GO:0035435">
    <property type="term" value="P:phosphate ion transmembrane transport"/>
    <property type="evidence" value="ECO:0007669"/>
    <property type="project" value="InterPro"/>
</dbReference>
<keyword evidence="3 4" id="KW-0592">Phosphate transport</keyword>
<evidence type="ECO:0000256" key="2">
    <source>
        <dbReference type="ARBA" id="ARBA00022448"/>
    </source>
</evidence>
<evidence type="ECO:0000256" key="1">
    <source>
        <dbReference type="ARBA" id="ARBA00008725"/>
    </source>
</evidence>
<feature type="domain" description="PBP" evidence="6">
    <location>
        <begin position="36"/>
        <end position="334"/>
    </location>
</feature>
<evidence type="ECO:0000259" key="6">
    <source>
        <dbReference type="Pfam" id="PF12849"/>
    </source>
</evidence>
<dbReference type="PANTHER" id="PTHR42996">
    <property type="entry name" value="PHOSPHATE-BINDING PROTEIN PSTS"/>
    <property type="match status" value="1"/>
</dbReference>
<feature type="signal peptide" evidence="5">
    <location>
        <begin position="1"/>
        <end position="27"/>
    </location>
</feature>
<reference evidence="7 8" key="1">
    <citation type="submission" date="2020-07" db="EMBL/GenBank/DDBJ databases">
        <title>Sequencing the genomes of 1000 actinobacteria strains.</title>
        <authorList>
            <person name="Klenk H.-P."/>
        </authorList>
    </citation>
    <scope>NUCLEOTIDE SEQUENCE [LARGE SCALE GENOMIC DNA]</scope>
    <source>
        <strain evidence="7 8">DSM 23737</strain>
    </source>
</reference>
<dbReference type="InterPro" id="IPR024370">
    <property type="entry name" value="PBP_domain"/>
</dbReference>
<dbReference type="InterPro" id="IPR050962">
    <property type="entry name" value="Phosphate-bind_PstS"/>
</dbReference>
<dbReference type="CDD" id="cd13565">
    <property type="entry name" value="PBP2_PstS"/>
    <property type="match status" value="1"/>
</dbReference>
<dbReference type="GO" id="GO:0043190">
    <property type="term" value="C:ATP-binding cassette (ABC) transporter complex"/>
    <property type="evidence" value="ECO:0007669"/>
    <property type="project" value="InterPro"/>
</dbReference>
<name>A0A7W3JRN0_9MICO</name>